<dbReference type="PANTHER" id="PTHR30093">
    <property type="entry name" value="GENERAL SECRETION PATHWAY PROTEIN G"/>
    <property type="match status" value="1"/>
</dbReference>
<dbReference type="InterPro" id="IPR012902">
    <property type="entry name" value="N_methyl_site"/>
</dbReference>
<dbReference type="NCBIfam" id="TIGR02532">
    <property type="entry name" value="IV_pilin_GFxxxE"/>
    <property type="match status" value="1"/>
</dbReference>
<keyword evidence="1" id="KW-1133">Transmembrane helix</keyword>
<dbReference type="Pfam" id="PF07596">
    <property type="entry name" value="SBP_bac_10"/>
    <property type="match status" value="1"/>
</dbReference>
<dbReference type="KEGG" id="lpav:PLANPX_5190"/>
<feature type="transmembrane region" description="Helical" evidence="1">
    <location>
        <begin position="6"/>
        <end position="27"/>
    </location>
</feature>
<dbReference type="RefSeq" id="WP_152101974.1">
    <property type="nucleotide sequence ID" value="NZ_AP021861.1"/>
</dbReference>
<organism evidence="3 4">
    <name type="scientific">Lacipirellula parvula</name>
    <dbReference type="NCBI Taxonomy" id="2650471"/>
    <lineage>
        <taxon>Bacteria</taxon>
        <taxon>Pseudomonadati</taxon>
        <taxon>Planctomycetota</taxon>
        <taxon>Planctomycetia</taxon>
        <taxon>Pirellulales</taxon>
        <taxon>Lacipirellulaceae</taxon>
        <taxon>Lacipirellula</taxon>
    </lineage>
</organism>
<keyword evidence="4" id="KW-1185">Reference proteome</keyword>
<dbReference type="InterPro" id="IPR011453">
    <property type="entry name" value="DUF1559"/>
</dbReference>
<dbReference type="PANTHER" id="PTHR30093:SF2">
    <property type="entry name" value="TYPE II SECRETION SYSTEM PROTEIN H"/>
    <property type="match status" value="1"/>
</dbReference>
<keyword evidence="1" id="KW-0472">Membrane</keyword>
<accession>A0A5K7XGJ7</accession>
<proteinExistence type="predicted"/>
<feature type="domain" description="DUF1559" evidence="2">
    <location>
        <begin position="37"/>
        <end position="307"/>
    </location>
</feature>
<dbReference type="Pfam" id="PF07963">
    <property type="entry name" value="N_methyl"/>
    <property type="match status" value="1"/>
</dbReference>
<evidence type="ECO:0000256" key="1">
    <source>
        <dbReference type="SAM" id="Phobius"/>
    </source>
</evidence>
<dbReference type="InterPro" id="IPR045584">
    <property type="entry name" value="Pilin-like"/>
</dbReference>
<evidence type="ECO:0000313" key="3">
    <source>
        <dbReference type="EMBL" id="BBO35578.1"/>
    </source>
</evidence>
<dbReference type="EMBL" id="AP021861">
    <property type="protein sequence ID" value="BBO35578.1"/>
    <property type="molecule type" value="Genomic_DNA"/>
</dbReference>
<gene>
    <name evidence="3" type="ORF">PLANPX_5190</name>
</gene>
<evidence type="ECO:0000259" key="2">
    <source>
        <dbReference type="Pfam" id="PF07596"/>
    </source>
</evidence>
<dbReference type="Proteomes" id="UP000326837">
    <property type="component" value="Chromosome"/>
</dbReference>
<dbReference type="AlphaFoldDB" id="A0A5K7XGJ7"/>
<dbReference type="Gene3D" id="3.30.700.10">
    <property type="entry name" value="Glycoprotein, Type 4 Pilin"/>
    <property type="match status" value="1"/>
</dbReference>
<keyword evidence="1" id="KW-0812">Transmembrane</keyword>
<reference evidence="4" key="1">
    <citation type="submission" date="2019-10" db="EMBL/GenBank/DDBJ databases">
        <title>Lacipirellula parvula gen. nov., sp. nov., representing a lineage of planctomycetes widespread in freshwater anoxic habitats, and description of the family Lacipirellulaceae.</title>
        <authorList>
            <person name="Dedysh S.N."/>
            <person name="Kulichevskaya I.S."/>
            <person name="Beletsky A.V."/>
            <person name="Rakitin A.L."/>
            <person name="Mardanov A.V."/>
            <person name="Ivanova A.A."/>
            <person name="Saltykova V.X."/>
            <person name="Rijpstra W.I.C."/>
            <person name="Sinninghe Damste J.S."/>
            <person name="Ravin N.V."/>
        </authorList>
    </citation>
    <scope>NUCLEOTIDE SEQUENCE [LARGE SCALE GENOMIC DNA]</scope>
    <source>
        <strain evidence="4">PX69</strain>
    </source>
</reference>
<protein>
    <recommendedName>
        <fullName evidence="2">DUF1559 domain-containing protein</fullName>
    </recommendedName>
</protein>
<evidence type="ECO:0000313" key="4">
    <source>
        <dbReference type="Proteomes" id="UP000326837"/>
    </source>
</evidence>
<dbReference type="SUPFAM" id="SSF54523">
    <property type="entry name" value="Pili subunits"/>
    <property type="match status" value="1"/>
</dbReference>
<sequence length="318" mass="34513">MALTVVALRGFTLVELLIVIAIIGLLLQLTLPAVEMARESARGATCQNNLRQTAMAFQLHHGAQGHFPSGGWGFTWAPDPDGGSGKKQPGAWAYSLLPYCEQQQLHRLGAGASEADKRGANRRRIETPVAIYYCPSRRLPRAYRINTGIPHSLEPKGSDPLEVGGRIDYAANGGGKGYRYWKAGPETIAEADRYEFFDPADGFGVVYPRSEITFAQLVDGSSNTYLAGEKSLDTRRYTDGLSLGDDQGPFVSDDRDSVRYAGPGYALTPAQDAEEDNTTAFGSAHPSGFFMSFCDGSVQRIHYDVDSEVHAARANIAE</sequence>
<name>A0A5K7XGJ7_9BACT</name>